<dbReference type="InterPro" id="IPR035940">
    <property type="entry name" value="CAP_sf"/>
</dbReference>
<sequence>MTTAKFQNEALEKTNQVRSIHGVPNLQLRDNLTENARKWGIMLLRKAKKDRRLNVWFSHHQTEGENVFIESSAREKNISPTKVVLSWYCEVIDHSWEGDENKFTENTTQFSQVTWKGTKEMGIVHLMDNHTGNAVVVARYYPTGNLGYKISFKENVLEPNFTAVSNVCHERINAMGIEYPPQVTTESTDYDEFPKGRSLDSFAVAELPPALSIQTTPAPAPTTTTTYPPIVLTTTTPPPTTTESTPTTTEATLLTTSETPVPTSATTTTPRTTTRKAVVTTIKTTTKPTRPPIDPMGKALPVLRFNLDDDDD</sequence>
<evidence type="ECO:0000259" key="2">
    <source>
        <dbReference type="SMART" id="SM00198"/>
    </source>
</evidence>
<organism evidence="3 4">
    <name type="scientific">Orchesella dallaii</name>
    <dbReference type="NCBI Taxonomy" id="48710"/>
    <lineage>
        <taxon>Eukaryota</taxon>
        <taxon>Metazoa</taxon>
        <taxon>Ecdysozoa</taxon>
        <taxon>Arthropoda</taxon>
        <taxon>Hexapoda</taxon>
        <taxon>Collembola</taxon>
        <taxon>Entomobryomorpha</taxon>
        <taxon>Entomobryoidea</taxon>
        <taxon>Orchesellidae</taxon>
        <taxon>Orchesellinae</taxon>
        <taxon>Orchesella</taxon>
    </lineage>
</organism>
<dbReference type="Gene3D" id="3.40.33.10">
    <property type="entry name" value="CAP"/>
    <property type="match status" value="1"/>
</dbReference>
<dbReference type="EMBL" id="CAXLJM020000075">
    <property type="protein sequence ID" value="CAL8128555.1"/>
    <property type="molecule type" value="Genomic_DNA"/>
</dbReference>
<dbReference type="Pfam" id="PF00188">
    <property type="entry name" value="CAP"/>
    <property type="match status" value="1"/>
</dbReference>
<evidence type="ECO:0000313" key="3">
    <source>
        <dbReference type="EMBL" id="CAL8128555.1"/>
    </source>
</evidence>
<dbReference type="SUPFAM" id="SSF55797">
    <property type="entry name" value="PR-1-like"/>
    <property type="match status" value="1"/>
</dbReference>
<proteinExistence type="predicted"/>
<accession>A0ABP1RHR0</accession>
<feature type="region of interest" description="Disordered" evidence="1">
    <location>
        <begin position="213"/>
        <end position="252"/>
    </location>
</feature>
<dbReference type="Proteomes" id="UP001642540">
    <property type="component" value="Unassembled WGS sequence"/>
</dbReference>
<evidence type="ECO:0000313" key="4">
    <source>
        <dbReference type="Proteomes" id="UP001642540"/>
    </source>
</evidence>
<name>A0ABP1RHR0_9HEXA</name>
<dbReference type="PANTHER" id="PTHR10334">
    <property type="entry name" value="CYSTEINE-RICH SECRETORY PROTEIN-RELATED"/>
    <property type="match status" value="1"/>
</dbReference>
<protein>
    <recommendedName>
        <fullName evidence="2">SCP domain-containing protein</fullName>
    </recommendedName>
</protein>
<dbReference type="SMART" id="SM00198">
    <property type="entry name" value="SCP"/>
    <property type="match status" value="1"/>
</dbReference>
<feature type="domain" description="SCP" evidence="2">
    <location>
        <begin position="5"/>
        <end position="148"/>
    </location>
</feature>
<gene>
    <name evidence="3" type="ORF">ODALV1_LOCUS22321</name>
</gene>
<dbReference type="InterPro" id="IPR001283">
    <property type="entry name" value="CRISP-related"/>
</dbReference>
<comment type="caution">
    <text evidence="3">The sequence shown here is derived from an EMBL/GenBank/DDBJ whole genome shotgun (WGS) entry which is preliminary data.</text>
</comment>
<feature type="compositionally biased region" description="Low complexity" evidence="1">
    <location>
        <begin position="215"/>
        <end position="252"/>
    </location>
</feature>
<evidence type="ECO:0000256" key="1">
    <source>
        <dbReference type="SAM" id="MobiDB-lite"/>
    </source>
</evidence>
<dbReference type="InterPro" id="IPR014044">
    <property type="entry name" value="CAP_dom"/>
</dbReference>
<reference evidence="3 4" key="1">
    <citation type="submission" date="2024-08" db="EMBL/GenBank/DDBJ databases">
        <authorList>
            <person name="Cucini C."/>
            <person name="Frati F."/>
        </authorList>
    </citation>
    <scope>NUCLEOTIDE SEQUENCE [LARGE SCALE GENOMIC DNA]</scope>
</reference>
<keyword evidence="4" id="KW-1185">Reference proteome</keyword>